<dbReference type="Pfam" id="PF13433">
    <property type="entry name" value="Peripla_BP_5"/>
    <property type="match status" value="1"/>
</dbReference>
<gene>
    <name evidence="1" type="ORF">QWE_07161</name>
</gene>
<dbReference type="Proteomes" id="UP000007123">
    <property type="component" value="Unassembled WGS sequence"/>
</dbReference>
<dbReference type="SUPFAM" id="SSF53822">
    <property type="entry name" value="Periplasmic binding protein-like I"/>
    <property type="match status" value="1"/>
</dbReference>
<dbReference type="InterPro" id="IPR028082">
    <property type="entry name" value="Peripla_BP_I"/>
</dbReference>
<comment type="caution">
    <text evidence="1">The sequence shown here is derived from an EMBL/GenBank/DDBJ whole genome shotgun (WGS) entry which is preliminary data.</text>
</comment>
<sequence length="138" mass="15493">MVSMTRETAPIPILYSTTLPYASLGREAVDGTLAAASEANASTDDPFRLEPKIAAPRGRAEQYASLADAAIRQQGWRHVIGKITSWSRKDVLPVMERHGSARSCFEERPQFAQSQILMHYNASEFDFDAPYYITLRKR</sequence>
<dbReference type="STRING" id="1156935.QWE_07161"/>
<proteinExistence type="predicted"/>
<evidence type="ECO:0000313" key="2">
    <source>
        <dbReference type="Proteomes" id="UP000007123"/>
    </source>
</evidence>
<name>K2QWY5_9HYPH</name>
<dbReference type="EMBL" id="ALJF01000006">
    <property type="protein sequence ID" value="EKF59862.1"/>
    <property type="molecule type" value="Genomic_DNA"/>
</dbReference>
<organism evidence="1 2">
    <name type="scientific">Agrobacterium albertimagni AOL15</name>
    <dbReference type="NCBI Taxonomy" id="1156935"/>
    <lineage>
        <taxon>Bacteria</taxon>
        <taxon>Pseudomonadati</taxon>
        <taxon>Pseudomonadota</taxon>
        <taxon>Alphaproteobacteria</taxon>
        <taxon>Hyphomicrobiales</taxon>
        <taxon>Rhizobiaceae</taxon>
        <taxon>Rhizobium/Agrobacterium group</taxon>
        <taxon>Agrobacterium</taxon>
    </lineage>
</organism>
<protein>
    <submittedName>
        <fullName evidence="1">ABC transporter substrate-binding protein</fullName>
    </submittedName>
</protein>
<reference evidence="1 2" key="1">
    <citation type="journal article" date="2012" name="J. Bacteriol.">
        <title>Draft Genome Sequence of Agrobacterium albertimagni Strain AOL15.</title>
        <authorList>
            <person name="Trimble W.L."/>
            <person name="Phung le T."/>
            <person name="Meyer F."/>
            <person name="Gilbert J.A."/>
            <person name="Silver S."/>
        </authorList>
    </citation>
    <scope>NUCLEOTIDE SEQUENCE [LARGE SCALE GENOMIC DNA]</scope>
    <source>
        <strain evidence="1 2">AOL15</strain>
    </source>
</reference>
<dbReference type="PATRIC" id="fig|1156935.5.peg.1440"/>
<dbReference type="AlphaFoldDB" id="K2QWY5"/>
<keyword evidence="2" id="KW-1185">Reference proteome</keyword>
<dbReference type="eggNOG" id="COG0683">
    <property type="taxonomic scope" value="Bacteria"/>
</dbReference>
<accession>K2QWY5</accession>
<evidence type="ECO:0000313" key="1">
    <source>
        <dbReference type="EMBL" id="EKF59862.1"/>
    </source>
</evidence>
<dbReference type="Gene3D" id="3.40.50.2300">
    <property type="match status" value="1"/>
</dbReference>